<protein>
    <submittedName>
        <fullName evidence="3">FAD-binding oxidoreductase</fullName>
    </submittedName>
</protein>
<dbReference type="InterPro" id="IPR036188">
    <property type="entry name" value="FAD/NAD-bd_sf"/>
</dbReference>
<dbReference type="RefSeq" id="WP_248651455.1">
    <property type="nucleotide sequence ID" value="NZ_CP096659.1"/>
</dbReference>
<dbReference type="AlphaFoldDB" id="A0A8U0HXB2"/>
<sequence>MEHADLTSRDEVRPAEDGYDAIIVGGGVVGCAVARELAADRDVLLVERGQIAAGATALAAGEITMSPSYTDESAVADHANEFFREYDGTGEFSFTERPSFELVPPDREGEARRRVERLSDEGVRVAFLNADEAERRHPRFDLSAFAGAVRHEETGFVDPYTFAVTLAEDAEARGATVATDTEVTGLRTAGGRVAGVETEAGDFDAPLVVVAAGWRTERFLREHVRLPVRPYRTQCVVLDPEAALGAEFPMGWVPGEHVYFRPERNGDLLVGGWSFAEDDPEAASEREDEAFRDHVADLVPSFLREFDRARFVNGWAGVDGATPDTRPIVDAPDDAPEGLVVATGFHGRGVMTAPVAASAVRELVGGAAAPFPLTPFALDRFESRSPDFEFFSISAGD</sequence>
<evidence type="ECO:0000313" key="4">
    <source>
        <dbReference type="Proteomes" id="UP000830729"/>
    </source>
</evidence>
<dbReference type="EMBL" id="CP096659">
    <property type="protein sequence ID" value="UPV75413.1"/>
    <property type="molecule type" value="Genomic_DNA"/>
</dbReference>
<dbReference type="InterPro" id="IPR006076">
    <property type="entry name" value="FAD-dep_OxRdtase"/>
</dbReference>
<dbReference type="SUPFAM" id="SSF51905">
    <property type="entry name" value="FAD/NAD(P)-binding domain"/>
    <property type="match status" value="1"/>
</dbReference>
<dbReference type="Gene3D" id="3.30.9.10">
    <property type="entry name" value="D-Amino Acid Oxidase, subunit A, domain 2"/>
    <property type="match status" value="1"/>
</dbReference>
<feature type="domain" description="FAD dependent oxidoreductase" evidence="2">
    <location>
        <begin position="20"/>
        <end position="362"/>
    </location>
</feature>
<dbReference type="Proteomes" id="UP000830729">
    <property type="component" value="Chromosome"/>
</dbReference>
<evidence type="ECO:0000259" key="2">
    <source>
        <dbReference type="Pfam" id="PF01266"/>
    </source>
</evidence>
<dbReference type="PANTHER" id="PTHR13847">
    <property type="entry name" value="SARCOSINE DEHYDROGENASE-RELATED"/>
    <property type="match status" value="1"/>
</dbReference>
<dbReference type="GO" id="GO:0016491">
    <property type="term" value="F:oxidoreductase activity"/>
    <property type="evidence" value="ECO:0007669"/>
    <property type="project" value="UniProtKB-KW"/>
</dbReference>
<dbReference type="PANTHER" id="PTHR13847:SF287">
    <property type="entry name" value="FAD-DEPENDENT OXIDOREDUCTASE DOMAIN-CONTAINING PROTEIN 1"/>
    <property type="match status" value="1"/>
</dbReference>
<keyword evidence="1" id="KW-0560">Oxidoreductase</keyword>
<dbReference type="SUPFAM" id="SSF54373">
    <property type="entry name" value="FAD-linked reductases, C-terminal domain"/>
    <property type="match status" value="1"/>
</dbReference>
<dbReference type="GeneID" id="72184519"/>
<accession>A0A8U0HXB2</accession>
<organism evidence="3 4">
    <name type="scientific">Halorussus limi</name>
    <dbReference type="NCBI Taxonomy" id="2938695"/>
    <lineage>
        <taxon>Archaea</taxon>
        <taxon>Methanobacteriati</taxon>
        <taxon>Methanobacteriota</taxon>
        <taxon>Stenosarchaea group</taxon>
        <taxon>Halobacteria</taxon>
        <taxon>Halobacteriales</taxon>
        <taxon>Haladaptataceae</taxon>
        <taxon>Halorussus</taxon>
    </lineage>
</organism>
<name>A0A8U0HXB2_9EURY</name>
<reference evidence="3 4" key="1">
    <citation type="submission" date="2022-04" db="EMBL/GenBank/DDBJ databases">
        <title>Diverse halophilic archaea isolated from saline environments.</title>
        <authorList>
            <person name="Cui H.-L."/>
        </authorList>
    </citation>
    <scope>NUCLEOTIDE SEQUENCE [LARGE SCALE GENOMIC DNA]</scope>
    <source>
        <strain evidence="3 4">XZYJT49</strain>
    </source>
</reference>
<keyword evidence="4" id="KW-1185">Reference proteome</keyword>
<proteinExistence type="predicted"/>
<evidence type="ECO:0000256" key="1">
    <source>
        <dbReference type="ARBA" id="ARBA00023002"/>
    </source>
</evidence>
<dbReference type="KEGG" id="halx:M0R89_04930"/>
<dbReference type="Pfam" id="PF01266">
    <property type="entry name" value="DAO"/>
    <property type="match status" value="1"/>
</dbReference>
<dbReference type="GO" id="GO:0005737">
    <property type="term" value="C:cytoplasm"/>
    <property type="evidence" value="ECO:0007669"/>
    <property type="project" value="TreeGrafter"/>
</dbReference>
<evidence type="ECO:0000313" key="3">
    <source>
        <dbReference type="EMBL" id="UPV75413.1"/>
    </source>
</evidence>
<gene>
    <name evidence="3" type="ORF">M0R89_04930</name>
</gene>
<dbReference type="Gene3D" id="3.50.50.60">
    <property type="entry name" value="FAD/NAD(P)-binding domain"/>
    <property type="match status" value="1"/>
</dbReference>